<dbReference type="InterPro" id="IPR052021">
    <property type="entry name" value="Type-I_RS_S_subunit"/>
</dbReference>
<dbReference type="EMBL" id="ANPE02000030">
    <property type="protein sequence ID" value="EMY36111.1"/>
    <property type="molecule type" value="Genomic_DNA"/>
</dbReference>
<gene>
    <name evidence="5" type="ORF">D477_000789</name>
</gene>
<evidence type="ECO:0000256" key="1">
    <source>
        <dbReference type="ARBA" id="ARBA00010923"/>
    </source>
</evidence>
<dbReference type="InterPro" id="IPR044946">
    <property type="entry name" value="Restrct_endonuc_typeI_TRD_sf"/>
</dbReference>
<evidence type="ECO:0000259" key="4">
    <source>
        <dbReference type="Pfam" id="PF01420"/>
    </source>
</evidence>
<keyword evidence="3" id="KW-0238">DNA-binding</keyword>
<dbReference type="GO" id="GO:0003677">
    <property type="term" value="F:DNA binding"/>
    <property type="evidence" value="ECO:0007669"/>
    <property type="project" value="UniProtKB-KW"/>
</dbReference>
<evidence type="ECO:0000313" key="5">
    <source>
        <dbReference type="EMBL" id="EMY36111.1"/>
    </source>
</evidence>
<dbReference type="AlphaFoldDB" id="N1V0D1"/>
<comment type="similarity">
    <text evidence="1">Belongs to the type-I restriction system S methylase family.</text>
</comment>
<dbReference type="GO" id="GO:0009307">
    <property type="term" value="P:DNA restriction-modification system"/>
    <property type="evidence" value="ECO:0007669"/>
    <property type="project" value="UniProtKB-KW"/>
</dbReference>
<reference evidence="5 6" key="1">
    <citation type="journal article" date="2013" name="Genome Announc.">
        <title>Draft Genome Sequence of Arthrobacter crystallopoietes Strain BAB-32, Revealing Genes for Bioremediation.</title>
        <authorList>
            <person name="Joshi M.N."/>
            <person name="Pandit A.S."/>
            <person name="Sharma A."/>
            <person name="Pandya R.V."/>
            <person name="Desai S.M."/>
            <person name="Saxena A.K."/>
            <person name="Bagatharia S.B."/>
        </authorList>
    </citation>
    <scope>NUCLEOTIDE SEQUENCE [LARGE SCALE GENOMIC DNA]</scope>
    <source>
        <strain evidence="5 6">BAB-32</strain>
    </source>
</reference>
<dbReference type="PANTHER" id="PTHR30408:SF13">
    <property type="entry name" value="TYPE I RESTRICTION ENZYME HINDI SPECIFICITY SUBUNIT"/>
    <property type="match status" value="1"/>
</dbReference>
<protein>
    <submittedName>
        <fullName evidence="5">Type I restriction-modification system specificity subunit</fullName>
    </submittedName>
</protein>
<proteinExistence type="inferred from homology"/>
<dbReference type="SUPFAM" id="SSF116734">
    <property type="entry name" value="DNA methylase specificity domain"/>
    <property type="match status" value="2"/>
</dbReference>
<organism evidence="5 6">
    <name type="scientific">Arthrobacter crystallopoietes BAB-32</name>
    <dbReference type="NCBI Taxonomy" id="1246476"/>
    <lineage>
        <taxon>Bacteria</taxon>
        <taxon>Bacillati</taxon>
        <taxon>Actinomycetota</taxon>
        <taxon>Actinomycetes</taxon>
        <taxon>Micrococcales</taxon>
        <taxon>Micrococcaceae</taxon>
        <taxon>Crystallibacter</taxon>
    </lineage>
</organism>
<keyword evidence="2" id="KW-0680">Restriction system</keyword>
<sequence length="351" mass="38656">MRQLNKMPFTGEEQVEYDLRKDDILVCEGGEVGRSAILSADLPGIYFQNAIHRVRVLSESADPRFVALSLEHLVRSGGLEGLTSQLTIAHLNQAKLRSLPIALPPLIQQRRIVDLIGSLDEVIGAKRYHRAAAVDLYNELVVAAVSTNAPKRSLGDALSASMTSAQVIASEAYRIVGLERSGQGFIDRGEAVGADIGYAKLTRVEEDQLVYRKLTAWEGPISVSDQDVAGSWVSGEFPVFDIDRNVLLPGLLRHICRWPGFWDLMAARLTGSVLRRKRLNPNQLMEIELPMPELGEQEAHLANLDAAWNATMTLSESLDALGVLRSELLTALLSGLHEIPPSYDEMMALER</sequence>
<feature type="domain" description="Type I restriction modification DNA specificity" evidence="4">
    <location>
        <begin position="14"/>
        <end position="121"/>
    </location>
</feature>
<evidence type="ECO:0000256" key="3">
    <source>
        <dbReference type="ARBA" id="ARBA00023125"/>
    </source>
</evidence>
<dbReference type="Pfam" id="PF01420">
    <property type="entry name" value="Methylase_S"/>
    <property type="match status" value="1"/>
</dbReference>
<dbReference type="PANTHER" id="PTHR30408">
    <property type="entry name" value="TYPE-1 RESTRICTION ENZYME ECOKI SPECIFICITY PROTEIN"/>
    <property type="match status" value="1"/>
</dbReference>
<comment type="caution">
    <text evidence="5">The sequence shown here is derived from an EMBL/GenBank/DDBJ whole genome shotgun (WGS) entry which is preliminary data.</text>
</comment>
<dbReference type="Proteomes" id="UP000010729">
    <property type="component" value="Unassembled WGS sequence"/>
</dbReference>
<keyword evidence="6" id="KW-1185">Reference proteome</keyword>
<accession>N1V0D1</accession>
<evidence type="ECO:0000256" key="2">
    <source>
        <dbReference type="ARBA" id="ARBA00022747"/>
    </source>
</evidence>
<evidence type="ECO:0000313" key="6">
    <source>
        <dbReference type="Proteomes" id="UP000010729"/>
    </source>
</evidence>
<dbReference type="Gene3D" id="3.90.220.20">
    <property type="entry name" value="DNA methylase specificity domains"/>
    <property type="match status" value="3"/>
</dbReference>
<name>N1V0D1_9MICC</name>
<dbReference type="InterPro" id="IPR000055">
    <property type="entry name" value="Restrct_endonuc_typeI_TRD"/>
</dbReference>
<dbReference type="REBASE" id="68415">
    <property type="entry name" value="S.AcrBAB32ORF794P"/>
</dbReference>